<protein>
    <recommendedName>
        <fullName evidence="21">E3 ubiquitin-protein ligase HERC2</fullName>
        <ecNumber evidence="5">2.3.2.26</ecNumber>
    </recommendedName>
    <alternativeName>
        <fullName evidence="22">HECT domain and RCC1-like domain-containing protein 2</fullName>
    </alternativeName>
    <alternativeName>
        <fullName evidence="23">HECT-type E3 ubiquitin transferase HERC2</fullName>
    </alternativeName>
</protein>
<dbReference type="InterPro" id="IPR058923">
    <property type="entry name" value="RCC1-like_dom"/>
</dbReference>
<comment type="function">
    <text evidence="20">E3 ubiquitin-protein ligase that regulates ubiquitin-dependent retention of repair proteins on damaged chromosomes. Recruited to sites of DNA damage in response to ionizing radiation (IR) and facilitates the assembly of UBE2N and RNF8 promoting DNA damage-induced formation of 'Lys-63'-linked ubiquitin chains. Acts as a mediator of binding specificity between UBE2N and RNF8. Involved in the maintenance of RNF168 levels. E3 ubiquitin-protein ligase that promotes the ubiquitination and proteasomal degradation of XPA which influences the circadian oscillation of DNA excision repair activity. By controlling the steady-state expression of the IGF1R receptor, indirectly regulates the insulin-like growth factor receptor signaling pathway. Also modulates iron metabolism by regulating the basal turnover of FBXL5.</text>
</comment>
<dbReference type="InterPro" id="IPR051625">
    <property type="entry name" value="Signaling_Regulatory_Domain"/>
</dbReference>
<evidence type="ECO:0000256" key="27">
    <source>
        <dbReference type="SAM" id="MobiDB-lite"/>
    </source>
</evidence>
<name>A0A226MNS6_CALSU</name>
<dbReference type="Gene3D" id="3.30.2160.10">
    <property type="entry name" value="Hect, E3 ligase catalytic domain"/>
    <property type="match status" value="1"/>
</dbReference>
<feature type="compositionally biased region" description="Acidic residues" evidence="27">
    <location>
        <begin position="1968"/>
        <end position="1979"/>
    </location>
</feature>
<evidence type="ECO:0000256" key="21">
    <source>
        <dbReference type="ARBA" id="ARBA00073060"/>
    </source>
</evidence>
<feature type="repeat" description="RCC1" evidence="26">
    <location>
        <begin position="3962"/>
        <end position="4013"/>
    </location>
</feature>
<keyword evidence="8" id="KW-0808">Transferase</keyword>
<dbReference type="Pfam" id="PF25390">
    <property type="entry name" value="WD40_RLD"/>
    <property type="match status" value="4"/>
</dbReference>
<evidence type="ECO:0000256" key="3">
    <source>
        <dbReference type="ARBA" id="ARBA00004123"/>
    </source>
</evidence>
<dbReference type="PROSITE" id="PS01357">
    <property type="entry name" value="ZF_ZZ_1"/>
    <property type="match status" value="1"/>
</dbReference>
<keyword evidence="34" id="KW-1185">Reference proteome</keyword>
<feature type="domain" description="Cytochrome b5 heme-binding" evidence="30">
    <location>
        <begin position="1234"/>
        <end position="1310"/>
    </location>
</feature>
<dbReference type="CDD" id="cd08664">
    <property type="entry name" value="APC10-HERC2"/>
    <property type="match status" value="1"/>
</dbReference>
<feature type="repeat" description="RCC1" evidence="26">
    <location>
        <begin position="2960"/>
        <end position="3011"/>
    </location>
</feature>
<evidence type="ECO:0000256" key="23">
    <source>
        <dbReference type="ARBA" id="ARBA00081609"/>
    </source>
</evidence>
<dbReference type="Gene3D" id="1.10.8.10">
    <property type="entry name" value="DNA helicase RuvA subunit, C-terminal domain"/>
    <property type="match status" value="1"/>
</dbReference>
<evidence type="ECO:0000256" key="8">
    <source>
        <dbReference type="ARBA" id="ARBA00022679"/>
    </source>
</evidence>
<feature type="repeat" description="RCC1" evidence="26">
    <location>
        <begin position="2853"/>
        <end position="2907"/>
    </location>
</feature>
<dbReference type="Pfam" id="PF03256">
    <property type="entry name" value="ANAPC10"/>
    <property type="match status" value="1"/>
</dbReference>
<dbReference type="EMBL" id="MCFN01000591">
    <property type="protein sequence ID" value="OXB56932.1"/>
    <property type="molecule type" value="Genomic_DNA"/>
</dbReference>
<dbReference type="InterPro" id="IPR010606">
    <property type="entry name" value="Mib_Herc2"/>
</dbReference>
<dbReference type="SUPFAM" id="SSF49785">
    <property type="entry name" value="Galactose-binding domain-like"/>
    <property type="match status" value="1"/>
</dbReference>
<evidence type="ECO:0000256" key="24">
    <source>
        <dbReference type="PROSITE-ProRule" id="PRU00104"/>
    </source>
</evidence>
<evidence type="ECO:0000256" key="17">
    <source>
        <dbReference type="ARBA" id="ARBA00023204"/>
    </source>
</evidence>
<dbReference type="SMART" id="SM00119">
    <property type="entry name" value="HECTc"/>
    <property type="match status" value="1"/>
</dbReference>
<feature type="domain" description="DOC" evidence="31">
    <location>
        <begin position="2601"/>
        <end position="2778"/>
    </location>
</feature>
<evidence type="ECO:0000313" key="34">
    <source>
        <dbReference type="Proteomes" id="UP000198323"/>
    </source>
</evidence>
<keyword evidence="7" id="KW-0597">Phosphoprotein</keyword>
<dbReference type="FunFam" id="3.10.120.10:FF:000005">
    <property type="entry name" value="E3 ubiquitin-protein ligase HERC2 isoform X2"/>
    <property type="match status" value="1"/>
</dbReference>
<dbReference type="Pfam" id="PF00173">
    <property type="entry name" value="Cyt-b5"/>
    <property type="match status" value="1"/>
</dbReference>
<feature type="repeat" description="RCC1" evidence="26">
    <location>
        <begin position="2801"/>
        <end position="2852"/>
    </location>
</feature>
<dbReference type="FunFam" id="2.30.30.40:FF:000074">
    <property type="entry name" value="E3 ubiquitin-protein ligase HERC2 isoform X1"/>
    <property type="match status" value="1"/>
</dbReference>
<sequence length="4686" mass="512155">MSSESFCLAAQARFDSKWLKTDLQLAFTRDGLCGLWNEMVKDGEIVYPGTEFTQNGELPPRKDDSAECQTASKKEEQNDKEKKDEEEAPPPTYRAKSIVESWVWGRQPDVNELKECLHVLVKEQQTLATQTATTALSAMRLKQRLVILERYFIALNRTVLQENVKVKWKSNSIPLPPVDKKSPRPVGKGVEGLARVGSRAALSFAFAFLRRAWRSGEDADLCSELLQESLDALRALPEASLFDEGTVSSVWLEVVERATKFLRSVVTGDVHGAPSTKGAGNIPLQDQHLALAILLELAVQRGTLSQMLSAVMLLLQLWDNGTRETDNERSAQGTSAPLLPLLQRFQSIVCNKDVPNSEEEIQLLTYPLSPNESFLRYLTLPQDNELAIDLRQTAVVIMAHLDRLATPCMPPQCSSPTSHKGSLQEVIAWGLIGWKYYANVSGPIQCEGLANLGVVQIACAEKRFLILSRNGRVYTQAYNSDTLGPQLVQSLASRNIVKIAAHSDGHHYLALSANGEVFSWGCGDGGRLGHGDTVPLEEPKLISALSGKQAGKHVVHIACGSTYSAAITAEGELYTWGRGNYGRLGHGSSEDQTIPMLVTGLKGLKVIDVSCGSGDAQTLAVTENGQVWSWGDGDYGKLGRGGSDGCKTPKLIEKLQDLDIVKVRCGSQFSIALTKDGQVYTWGKGDNQRLGHGTEEHVRYPKLLEGLKGKKVIDVAAGSTHCLALTEDSEVHSWGSNDQCQHFDTLRITKPEPAALPGLDTKHIVGIACGPAQRCKQRVVLVIRRANVISLSSVTVQKQSFAWSSCSEWSIGLRVPFVVDVCPMTFEQLDLLLRQVTEGMDGSSDWPPPQEKECMAVATLNLLRLQLHAAISHQVDPECLGLGLGGILLNSLKQTVVTLASNAGVLNTVQSAAQAVLQSGWSVLLPTAEERARALSALLPSAVSGNEMNVSPGRRFMIDLLVGSLMADGGLESALNAAITAEIQDIEAKKEAQKEKEIDEQEANASTLHRSRTPLDKDLINTGIYESAGKQSLPLVQLIQQLLRNIASQTIAKLKDVARRISSCMDHEHFSKERSASLDLLLRFQRLLVSKLYPGDCVGQVPNTYSPDQLGVGSLLKKYTALLCTHISDILPVAISIASTSHRHFAEVSYVVDGDLTGILLPELVVSIVLLLSKNAGLMQEAGAIPLLAGLLEHLDRFNHLAPGKERDDNEDLAWPGIMGSFFTGQSCRNNEEVTLIRKADLENHNKDGGFWTVIDGKVYDIKDFQTQSLTGNSILAQFAGEDPVVALEAALQFEDTRESMHAFCVGQYMEPDQEVISTPDLSTLSSPLIDTERNLGLLLGLHASYLAMSTPLSPLEVECAKWLKSSIFSGGLQTSQIHYSYNEEKDEDHCSSPGNTTPNKSKLYSHRLTLSDHSQPFLQAIADNNIQDHTVKDFLCQIERYCKQCHLTTPITFPPEHPVEEVGRLLLCCLLKHEDLGHVALSLVHPGTLGVDQVKHKTLPKSVVDVCRVVYQAKCSLIKTHQEQGRSYKEVCAPVIERLRFLFNELRPAVCNDLSIMSKFKLLSSLPRWRRVVQKIIREKRKKRVPKKSESADVEESKIGNEESDLEESCVVPHSPVPIDKRPMPIKSPKDKWQPILSTVTGVHKYKWLKQNVQGLYPQSALLNTIVEFALKEEPVDVEKMRKCLLKQLERAEVRLEGIDTILKLAAKNFLLPSVQYAMFCGWQRLIPEGANIGEPLTDCLKDVDLIPPFNRMLLEVTFGKLYAWAVQNVRNILLDATAKFKELGVQPVPLQTITNENPAGPSLGTIPQARFLLVMLNMLTLQHGANTLSLLLNSGMLALTQTTLRLIGPSSDNIEEDMIASSHGASATVLEESRKETTPVQLPVSGPELAAMMKIGTRVVRGVDWKWGDQDGPPPGLGRVIGELGEDGWIRVQWDTGSTNSYRMGKEGKYDLKLAEPPPAAQPTTEDSDTEDDSEGEQVERNLHPTSMMLTSTVNLLQTLCLSAGVHAEVMQSDATKTLCGLLRMLVESGTVDKSESTLRRRKARPQASLTATHSSTLAEEIVALLRTLHSLSQWNGLINKYINSQLTSITHIFAGKQSEGLPVVAFNVNNLPFTEPMLSIWAQLVNLAGSKIEKHRMKSPNQGLSGQVDLDLLRCQQLKLYILKAGRALLSHQDTLRQILSQPAVQESALNPGEDGAVASPDIGDMSPEGPQPPMILLQQLLTAATQPSPVKAIFDKQELEAAALAVCQYLAVESTHPSTPVFEDCSSSEATTPVTVQHIRPTKVKKRKQSPIPPLPIVVQLMEMGFPRKNIEFALKSLSGTSGSASGLPGVEALVGWLLDHPDVQITDLSDADTVSDEYSDEEITEEVEEAEAACPVSSGAVVTESQTYKKRADFLSNDDYAVYVRENIQVGMMVRCCRTYEEVCEGDVGKVIKLDRDGLHDLNVQCDWQQKGGTYWVRYIHVELLGFPPQSSATHIKIGDKVRVKTSVTTPKYKWGSVTHRSVGVVKAFSANGKDVIVDFPQQSHWTGLLSEMELVPSIHPGVTCDGCQMFPINGPRFKCRNCDDFDFCETCFKTRKHNTRHTFGRINEPGQSPVFCGRSGKQLKRRHSSQRGMLLDDWSRIVKNLNVSSSVNQASRLIDGSEQCWQSSGSQGKHWIRLEIFPDVLVHRLKMVVDPADSSYMPSLVVVSGGNSLNNLIELKTININPTDTTVPLLSDCTEYHRYIEIAIKQCRSSGIDCKIHGLSILGRIRAEDEDLAAVPFLASDNEEEDDDKANTGSLVRKKAAGLESAATIRTKVFVWGLNDKDQLGGLKGSKIKVPSFSETLSALNVVQVAGGSKSLFAVTVEGKVYACGEATNGRLGLGISSGTVPIPRQITALSNYVVKKVAVHSGGRHAMALTVDGKIFSWGEGDDGKLGHFSRMNCDKPRLIEALKTKRIRDIACGSSHSAAITSSGELYTWGLGEYGRLGHGDNTTQLKPKMVKVLLGHRVIQVACGSRDAQTLALTDEGLVFSWGDGDFGKLGRGGSEGCNIPQNIERLNGQGVCQIECGAQFSLALTKSGVVWTWGKGDYFRLGHGTDVHVRKPQVVEGLRGKKIVHVAVGALHCLAVTDTGQVYAWGDNDHGQQGNGTTTVNRKPTLVQGLEGQKITRVACGSSHSVAWTTVDVATPSVHEPVLFQTARDPLGASYLGVPSDADSSAASNKISGANSSKPNRPSLAKILLSLDGNVAKQQALSHILMALQIMYARDAVVGALMPASMIAPVECPSSSPAPPSDATSTGSPASGDECMLVGDIEERLSPNPWQDRRGEVVSSEDAVTPSAVTPSAAAASSRPFIPVTDDPGAASIIAETMTKTKEDVESQSKVSGPEPQYLDEFTSLLVPDDTRVMVDLLKLAVSNRAGEKGRDVLSAVLSGMGTAYPQVADMLLELCVTELEDVATDSQSGRLSSQPVVVESSHPYTDDTSSSGTVKIPGAEGLRVEFDRQCSTERRHDPLTIMDGVNRIVSVRSGREWSDWSSELRIPGDELKWKFISDGSVNGWGWRFTVYPIMPAAGPKDLLSDRCILSCPSMDLVTCLLDFRLNFASNRSIVPRLAASLAACAQLSALAAGHRMWALQRLRKLLTTEFGQSININRILGDNDGEARTLSFTGSALAALVKGLPEALQRQFDYEDPIVRGGKQLLHSPFFKVLVALACDLELDTLPCCAETHKWAWFRRYCMASRVAVALDKRTPLPRLFLDEVAKKIRELMADNENMDVLHECHDVFKREQDEQLVQWMNRRPDDWTLSAGGSGTIYGWGHNHRGQLGGIEGAKVKVPTPCEALATLRPVQLIGGEQTLFAVTADGKLYATGYGAGGRLGIGGTESVSTPTLLESIQHVFIKKVAVNSGGKHCLALSSEGEVYSWGEAEDGKLGHGNRRSVKKYFHFSPCDRPRVIESLRGIEVVDIAAGGAHSACITAGGDLFTWGKGRYGRLGHGDSEDQLKPKLVEALQGYRVIDIACGSGDAQTLCLTDDDTVWSWGDGDYGKLGRGGSDGCKVPMKIDSLTGLGVVKVECGSQFSVALTKSGAVYTWGKGDYHRLGHGSDDHVRRPRQVQGLQGKKVIAIATGSLHCVCCTEDGEVYTWGDNDEGQLGDGTTNAIQRPRLVAALQGKKINRVACGSAHTLAWSTSKPANAGKLPTQVPMEYNHLQEIPIISLRNRLLLLHHISELFCPCIPMFDLEGRLDETGQGPSVGFDTLRGILISQGKEAAFRKVVQATMVRDRQHGPVVELNRIQVKRSRSKGGLAGPDGTKSVFGQMCAKMSSFSPDTLLLPHRVWKVKFVGESVDDCGGGYSESIAEMCEELQNGLTPLLIVTPNGRDESGANRDCFLLNPAAKTLLHMNMFRFLGVLLGIAIRTGSPLSLNLAEPVWKQLAGMNLTIADLSEVDKDFIPGLMYIRDNEATSEEFEAMSLPFTVPNASGQDIQLSSKYTHITLDNRAEYVRLAINYRLHEFDEQVAAVREGMARVVPVPLLSLFTGYELETMVCGSPDIPLHLLKSVATYKGIEPTASLIQWFWEVMESFSNTERSLFLRFVWGRTRLPRTIADFRGRDFVIQVLDKYNPPDHFLPESYTCFFLLKLPRYSCKQVLEEKLKYAIHFCKSIDTDDYARIALTGEPAADDSSDDSDNEDADSFASDSTQDYLTGH</sequence>
<evidence type="ECO:0000256" key="2">
    <source>
        <dbReference type="ARBA" id="ARBA00004114"/>
    </source>
</evidence>
<feature type="active site" description="Glycyl thioester intermediate" evidence="24">
    <location>
        <position position="4614"/>
    </location>
</feature>
<feature type="repeat" description="RCC1" evidence="26">
    <location>
        <begin position="3847"/>
        <end position="3900"/>
    </location>
</feature>
<gene>
    <name evidence="33" type="ORF">ASZ78_012371</name>
</gene>
<dbReference type="Gene3D" id="2.30.30.40">
    <property type="entry name" value="SH3 Domains"/>
    <property type="match status" value="1"/>
</dbReference>
<dbReference type="InterPro" id="IPR004939">
    <property type="entry name" value="APC_su10/DOC_dom"/>
</dbReference>
<keyword evidence="17" id="KW-0234">DNA repair</keyword>
<dbReference type="PROSITE" id="PS50237">
    <property type="entry name" value="HECT"/>
    <property type="match status" value="1"/>
</dbReference>
<evidence type="ECO:0000256" key="10">
    <source>
        <dbReference type="ARBA" id="ARBA00022737"/>
    </source>
</evidence>
<dbReference type="PANTHER" id="PTHR22872:SF2">
    <property type="entry name" value="INHIBITOR OF BRUTON TYROSINE KINASE"/>
    <property type="match status" value="1"/>
</dbReference>
<feature type="repeat" description="RCC1" evidence="26">
    <location>
        <begin position="3118"/>
        <end position="3169"/>
    </location>
</feature>
<dbReference type="FunFam" id="2.60.120.260:FF:000033">
    <property type="entry name" value="E3 ubiquitin-protein ligase HERC2 isoform X2"/>
    <property type="match status" value="1"/>
</dbReference>
<feature type="repeat" description="RCC1" evidence="26">
    <location>
        <begin position="571"/>
        <end position="622"/>
    </location>
</feature>
<dbReference type="Gene3D" id="2.130.10.30">
    <property type="entry name" value="Regulator of chromosome condensation 1/beta-lactamase-inhibitor protein II"/>
    <property type="match status" value="3"/>
</dbReference>
<evidence type="ECO:0000259" key="32">
    <source>
        <dbReference type="PROSITE" id="PS51416"/>
    </source>
</evidence>
<dbReference type="FunFam" id="3.30.2410.10:FF:000006">
    <property type="entry name" value="probable E3 ubiquitin-protein ligase HERC1 isoform X2"/>
    <property type="match status" value="1"/>
</dbReference>
<dbReference type="FunFam" id="2.30.30.30:FF:000015">
    <property type="entry name" value="E3 ubiquitin-protein ligase HERC2"/>
    <property type="match status" value="1"/>
</dbReference>
<dbReference type="Pfam" id="PF11515">
    <property type="entry name" value="Cul7"/>
    <property type="match status" value="1"/>
</dbReference>
<dbReference type="GO" id="GO:0008270">
    <property type="term" value="F:zinc ion binding"/>
    <property type="evidence" value="ECO:0007669"/>
    <property type="project" value="UniProtKB-KW"/>
</dbReference>
<dbReference type="SMART" id="SM00291">
    <property type="entry name" value="ZnF_ZZ"/>
    <property type="match status" value="1"/>
</dbReference>
<feature type="repeat" description="RCC1" evidence="26">
    <location>
        <begin position="4120"/>
        <end position="4171"/>
    </location>
</feature>
<dbReference type="SUPFAM" id="SSF55856">
    <property type="entry name" value="Cytochrome b5-like heme/steroid binding domain"/>
    <property type="match status" value="1"/>
</dbReference>
<dbReference type="InterPro" id="IPR021097">
    <property type="entry name" value="CPH_domain"/>
</dbReference>
<evidence type="ECO:0000256" key="18">
    <source>
        <dbReference type="ARBA" id="ARBA00023212"/>
    </source>
</evidence>
<dbReference type="Gene3D" id="2.30.30.30">
    <property type="match status" value="1"/>
</dbReference>
<feature type="domain" description="HECT" evidence="29">
    <location>
        <begin position="4309"/>
        <end position="4646"/>
    </location>
</feature>
<dbReference type="SUPFAM" id="SSF56204">
    <property type="entry name" value="Hect, E3 ligase catalytic domain"/>
    <property type="match status" value="1"/>
</dbReference>
<dbReference type="FunFam" id="2.130.10.30:FF:000004">
    <property type="entry name" value="E3 ubiquitin-protein ligase HERC2 isoform X2"/>
    <property type="match status" value="1"/>
</dbReference>
<evidence type="ECO:0000256" key="11">
    <source>
        <dbReference type="ARBA" id="ARBA00022763"/>
    </source>
</evidence>
<dbReference type="Proteomes" id="UP000198323">
    <property type="component" value="Unassembled WGS sequence"/>
</dbReference>
<dbReference type="FunFam" id="2.130.10.30:FF:000006">
    <property type="entry name" value="E3 ubiquitin-protein ligase HERC2 isoform X1"/>
    <property type="match status" value="1"/>
</dbReference>
<feature type="region of interest" description="Disordered" evidence="27">
    <location>
        <begin position="4656"/>
        <end position="4686"/>
    </location>
</feature>
<dbReference type="Gene3D" id="3.90.1750.10">
    <property type="entry name" value="Hect, E3 ligase catalytic domains"/>
    <property type="match status" value="1"/>
</dbReference>
<dbReference type="STRING" id="9009.A0A226MNS6"/>
<dbReference type="InterPro" id="IPR000433">
    <property type="entry name" value="Znf_ZZ"/>
</dbReference>
<feature type="compositionally biased region" description="Low complexity" evidence="27">
    <location>
        <begin position="3321"/>
        <end position="3336"/>
    </location>
</feature>
<dbReference type="GO" id="GO:0006281">
    <property type="term" value="P:DNA repair"/>
    <property type="evidence" value="ECO:0007669"/>
    <property type="project" value="UniProtKB-KW"/>
</dbReference>
<comment type="caution">
    <text evidence="33">The sequence shown here is derived from an EMBL/GenBank/DDBJ whole genome shotgun (WGS) entry which is preliminary data.</text>
</comment>
<evidence type="ECO:0000259" key="29">
    <source>
        <dbReference type="PROSITE" id="PS50237"/>
    </source>
</evidence>
<feature type="region of interest" description="Disordered" evidence="27">
    <location>
        <begin position="3443"/>
        <end position="3471"/>
    </location>
</feature>
<dbReference type="Gene3D" id="3.30.60.90">
    <property type="match status" value="1"/>
</dbReference>
<evidence type="ECO:0000256" key="15">
    <source>
        <dbReference type="ARBA" id="ARBA00022843"/>
    </source>
</evidence>
<evidence type="ECO:0000256" key="5">
    <source>
        <dbReference type="ARBA" id="ARBA00012485"/>
    </source>
</evidence>
<dbReference type="GO" id="GO:0005814">
    <property type="term" value="C:centriole"/>
    <property type="evidence" value="ECO:0007669"/>
    <property type="project" value="UniProtKB-SubCell"/>
</dbReference>
<keyword evidence="9" id="KW-0479">Metal-binding</keyword>
<feature type="compositionally biased region" description="Polar residues" evidence="27">
    <location>
        <begin position="3443"/>
        <end position="3454"/>
    </location>
</feature>
<dbReference type="FunFam" id="3.30.2160.10:FF:000010">
    <property type="entry name" value="E3 ubiquitin-protein ligase HERC2 isoform X2"/>
    <property type="match status" value="1"/>
</dbReference>
<keyword evidence="14" id="KW-0862">Zinc</keyword>
<feature type="compositionally biased region" description="Acidic residues" evidence="27">
    <location>
        <begin position="4658"/>
        <end position="4672"/>
    </location>
</feature>
<evidence type="ECO:0000256" key="20">
    <source>
        <dbReference type="ARBA" id="ARBA00059324"/>
    </source>
</evidence>
<evidence type="ECO:0000256" key="26">
    <source>
        <dbReference type="PROSITE-ProRule" id="PRU00235"/>
    </source>
</evidence>
<dbReference type="PROSITE" id="PS50012">
    <property type="entry name" value="RCC1_3"/>
    <property type="match status" value="18"/>
</dbReference>
<evidence type="ECO:0000256" key="16">
    <source>
        <dbReference type="ARBA" id="ARBA00023054"/>
    </source>
</evidence>
<dbReference type="PROSITE" id="PS50135">
    <property type="entry name" value="ZF_ZZ_2"/>
    <property type="match status" value="1"/>
</dbReference>
<evidence type="ECO:0000256" key="12">
    <source>
        <dbReference type="ARBA" id="ARBA00022771"/>
    </source>
</evidence>
<feature type="region of interest" description="Disordered" evidence="27">
    <location>
        <begin position="3269"/>
        <end position="3291"/>
    </location>
</feature>
<dbReference type="InterPro" id="IPR041987">
    <property type="entry name" value="ZZ_HERC2"/>
</dbReference>
<keyword evidence="12 25" id="KW-0863">Zinc-finger</keyword>
<evidence type="ECO:0000313" key="33">
    <source>
        <dbReference type="EMBL" id="OXB56932.1"/>
    </source>
</evidence>
<evidence type="ECO:0000256" key="22">
    <source>
        <dbReference type="ARBA" id="ARBA00080834"/>
    </source>
</evidence>
<dbReference type="PROSITE" id="PS50255">
    <property type="entry name" value="CYTOCHROME_B5_2"/>
    <property type="match status" value="1"/>
</dbReference>
<evidence type="ECO:0000256" key="13">
    <source>
        <dbReference type="ARBA" id="ARBA00022786"/>
    </source>
</evidence>
<dbReference type="InterPro" id="IPR014722">
    <property type="entry name" value="Rib_uL2_dom2"/>
</dbReference>
<dbReference type="PRINTS" id="PR00633">
    <property type="entry name" value="RCCNDNSATION"/>
</dbReference>
<dbReference type="InterPro" id="IPR008979">
    <property type="entry name" value="Galactose-bd-like_sf"/>
</dbReference>
<dbReference type="InterPro" id="IPR043145">
    <property type="entry name" value="Znf_ZZ_sf"/>
</dbReference>
<evidence type="ECO:0000259" key="30">
    <source>
        <dbReference type="PROSITE" id="PS50255"/>
    </source>
</evidence>
<dbReference type="SUPFAM" id="SSF50985">
    <property type="entry name" value="RCC1/BLIP-II"/>
    <property type="match status" value="4"/>
</dbReference>
<dbReference type="CDD" id="cd14402">
    <property type="entry name" value="UBA_HERC2"/>
    <property type="match status" value="1"/>
</dbReference>
<evidence type="ECO:0000256" key="25">
    <source>
        <dbReference type="PROSITE-ProRule" id="PRU00228"/>
    </source>
</evidence>
<dbReference type="CDD" id="cd00078">
    <property type="entry name" value="HECTc"/>
    <property type="match status" value="1"/>
</dbReference>
<comment type="subcellular location">
    <subcellularLocation>
        <location evidence="2">Cytoplasm</location>
        <location evidence="2">Cytoskeleton</location>
        <location evidence="2">Microtubule organizing center</location>
        <location evidence="2">Centrosome</location>
        <location evidence="2">Centriole</location>
    </subcellularLocation>
    <subcellularLocation>
        <location evidence="3">Nucleus</location>
    </subcellularLocation>
</comment>
<accession>A0A226MNS6</accession>
<evidence type="ECO:0000256" key="9">
    <source>
        <dbReference type="ARBA" id="ARBA00022723"/>
    </source>
</evidence>
<feature type="domain" description="ZZ-type" evidence="28">
    <location>
        <begin position="2545"/>
        <end position="2597"/>
    </location>
</feature>
<dbReference type="InterPro" id="IPR037252">
    <property type="entry name" value="Mib_Herc2_sf"/>
</dbReference>
<evidence type="ECO:0000259" key="28">
    <source>
        <dbReference type="PROSITE" id="PS50135"/>
    </source>
</evidence>
<keyword evidence="6" id="KW-0963">Cytoplasm</keyword>
<feature type="repeat" description="RCC1" evidence="26">
    <location>
        <begin position="677"/>
        <end position="728"/>
    </location>
</feature>
<dbReference type="InterPro" id="IPR001199">
    <property type="entry name" value="Cyt_B5-like_heme/steroid-bd"/>
</dbReference>
<feature type="region of interest" description="Disordered" evidence="27">
    <location>
        <begin position="3319"/>
        <end position="3339"/>
    </location>
</feature>
<keyword evidence="11" id="KW-0227">DNA damage</keyword>
<dbReference type="InterPro" id="IPR009091">
    <property type="entry name" value="RCC1/BLIP-II"/>
</dbReference>
<feature type="repeat" description="RCC1" evidence="26">
    <location>
        <begin position="625"/>
        <end position="676"/>
    </location>
</feature>
<dbReference type="Gene3D" id="3.30.2410.10">
    <property type="entry name" value="Hect, E3 ligase catalytic domain"/>
    <property type="match status" value="1"/>
</dbReference>
<dbReference type="SMART" id="SM01117">
    <property type="entry name" value="Cyt-b5"/>
    <property type="match status" value="1"/>
</dbReference>
<comment type="catalytic activity">
    <reaction evidence="1">
        <text>S-ubiquitinyl-[E2 ubiquitin-conjugating enzyme]-L-cysteine + [acceptor protein]-L-lysine = [E2 ubiquitin-conjugating enzyme]-L-cysteine + N(6)-ubiquitinyl-[acceptor protein]-L-lysine.</text>
        <dbReference type="EC" id="2.3.2.26"/>
    </reaction>
</comment>
<dbReference type="SMART" id="SM01337">
    <property type="entry name" value="APC10"/>
    <property type="match status" value="1"/>
</dbReference>
<keyword evidence="13 24" id="KW-0833">Ubl conjugation pathway</keyword>
<feature type="region of interest" description="Disordered" evidence="27">
    <location>
        <begin position="1953"/>
        <end position="1987"/>
    </location>
</feature>
<dbReference type="EC" id="2.3.2.26" evidence="5"/>
<dbReference type="PROSITE" id="PS00626">
    <property type="entry name" value="RCC1_2"/>
    <property type="match status" value="1"/>
</dbReference>
<keyword evidence="19" id="KW-0539">Nucleus</keyword>
<dbReference type="FunFam" id="3.30.60.90:FF:000006">
    <property type="entry name" value="E3 ubiquitin-protein ligase HERC2 isoform X2"/>
    <property type="match status" value="1"/>
</dbReference>
<feature type="repeat" description="RCC1" evidence="26">
    <location>
        <begin position="515"/>
        <end position="570"/>
    </location>
</feature>
<dbReference type="Gene3D" id="2.60.120.260">
    <property type="entry name" value="Galactose-binding domain-like"/>
    <property type="match status" value="1"/>
</dbReference>
<keyword evidence="18" id="KW-0206">Cytoskeleton</keyword>
<dbReference type="PANTHER" id="PTHR22872">
    <property type="entry name" value="BTK-BINDING PROTEIN-RELATED"/>
    <property type="match status" value="1"/>
</dbReference>
<feature type="domain" description="MIB/HERC2" evidence="32">
    <location>
        <begin position="1887"/>
        <end position="1960"/>
    </location>
</feature>
<feature type="repeat" description="RCC1" evidence="26">
    <location>
        <begin position="2908"/>
        <end position="2959"/>
    </location>
</feature>
<dbReference type="InterPro" id="IPR000569">
    <property type="entry name" value="HECT_dom"/>
</dbReference>
<evidence type="ECO:0000259" key="31">
    <source>
        <dbReference type="PROSITE" id="PS51284"/>
    </source>
</evidence>
<proteinExistence type="predicted"/>
<dbReference type="CDD" id="cd02344">
    <property type="entry name" value="ZZ_HERC2"/>
    <property type="match status" value="1"/>
</dbReference>
<feature type="repeat" description="RCC1" evidence="26">
    <location>
        <begin position="3066"/>
        <end position="3117"/>
    </location>
</feature>
<dbReference type="Pfam" id="PF00569">
    <property type="entry name" value="ZZ"/>
    <property type="match status" value="1"/>
</dbReference>
<dbReference type="PROSITE" id="PS51416">
    <property type="entry name" value="MIB_HERC2"/>
    <property type="match status" value="1"/>
</dbReference>
<dbReference type="OrthoDB" id="239701at2759"/>
<dbReference type="UniPathway" id="UPA00143"/>
<dbReference type="Gene3D" id="3.10.120.10">
    <property type="entry name" value="Cytochrome b5-like heme/steroid binding domain"/>
    <property type="match status" value="1"/>
</dbReference>
<feature type="compositionally biased region" description="Basic and acidic residues" evidence="27">
    <location>
        <begin position="72"/>
        <end position="85"/>
    </location>
</feature>
<feature type="region of interest" description="Disordered" evidence="27">
    <location>
        <begin position="2189"/>
        <end position="2214"/>
    </location>
</feature>
<dbReference type="InterPro" id="IPR037976">
    <property type="entry name" value="HERC2_APC10"/>
</dbReference>
<dbReference type="SUPFAM" id="SSF63748">
    <property type="entry name" value="Tudor/PWWP/MBT"/>
    <property type="match status" value="1"/>
</dbReference>
<dbReference type="Pfam" id="PF00632">
    <property type="entry name" value="HECT"/>
    <property type="match status" value="1"/>
</dbReference>
<dbReference type="GO" id="GO:0061630">
    <property type="term" value="F:ubiquitin protein ligase activity"/>
    <property type="evidence" value="ECO:0007669"/>
    <property type="project" value="UniProtKB-EC"/>
</dbReference>
<feature type="repeat" description="RCC1" evidence="26">
    <location>
        <begin position="3901"/>
        <end position="3961"/>
    </location>
</feature>
<evidence type="ECO:0000256" key="1">
    <source>
        <dbReference type="ARBA" id="ARBA00000885"/>
    </source>
</evidence>
<keyword evidence="15" id="KW-0832">Ubl conjugation</keyword>
<dbReference type="PROSITE" id="PS51284">
    <property type="entry name" value="DOC"/>
    <property type="match status" value="1"/>
</dbReference>
<dbReference type="SUPFAM" id="SSF159034">
    <property type="entry name" value="Mib/herc2 domain-like"/>
    <property type="match status" value="1"/>
</dbReference>
<dbReference type="Pfam" id="PF06701">
    <property type="entry name" value="MIB_HERC2"/>
    <property type="match status" value="1"/>
</dbReference>
<dbReference type="InterPro" id="IPR035983">
    <property type="entry name" value="Hect_E3_ubiquitin_ligase"/>
</dbReference>
<feature type="repeat" description="RCC1" evidence="26">
    <location>
        <begin position="4016"/>
        <end position="4067"/>
    </location>
</feature>
<evidence type="ECO:0000256" key="6">
    <source>
        <dbReference type="ARBA" id="ARBA00022490"/>
    </source>
</evidence>
<feature type="compositionally biased region" description="Polar residues" evidence="27">
    <location>
        <begin position="3461"/>
        <end position="3471"/>
    </location>
</feature>
<feature type="repeat" description="RCC1" evidence="26">
    <location>
        <begin position="4068"/>
        <end position="4119"/>
    </location>
</feature>
<feature type="compositionally biased region" description="Low complexity" evidence="27">
    <location>
        <begin position="3279"/>
        <end position="3290"/>
    </location>
</feature>
<organism evidence="33 34">
    <name type="scientific">Callipepla squamata</name>
    <name type="common">Scaled quail</name>
    <dbReference type="NCBI Taxonomy" id="9009"/>
    <lineage>
        <taxon>Eukaryota</taxon>
        <taxon>Metazoa</taxon>
        <taxon>Chordata</taxon>
        <taxon>Craniata</taxon>
        <taxon>Vertebrata</taxon>
        <taxon>Euteleostomi</taxon>
        <taxon>Archelosauria</taxon>
        <taxon>Archosauria</taxon>
        <taxon>Dinosauria</taxon>
        <taxon>Saurischia</taxon>
        <taxon>Theropoda</taxon>
        <taxon>Coelurosauria</taxon>
        <taxon>Aves</taxon>
        <taxon>Neognathae</taxon>
        <taxon>Galloanserae</taxon>
        <taxon>Galliformes</taxon>
        <taxon>Odontophoridae</taxon>
        <taxon>Callipepla</taxon>
    </lineage>
</organism>
<evidence type="ECO:0000256" key="4">
    <source>
        <dbReference type="ARBA" id="ARBA00004906"/>
    </source>
</evidence>
<comment type="pathway">
    <text evidence="4">Protein modification; protein ubiquitination.</text>
</comment>
<evidence type="ECO:0000256" key="7">
    <source>
        <dbReference type="ARBA" id="ARBA00022553"/>
    </source>
</evidence>
<dbReference type="InterPro" id="IPR036400">
    <property type="entry name" value="Cyt_B5-like_heme/steroid_sf"/>
</dbReference>
<feature type="repeat" description="RCC1" evidence="26">
    <location>
        <begin position="3795"/>
        <end position="3846"/>
    </location>
</feature>
<feature type="repeat" description="RCC1" evidence="26">
    <location>
        <begin position="3014"/>
        <end position="3065"/>
    </location>
</feature>
<feature type="region of interest" description="Disordered" evidence="27">
    <location>
        <begin position="51"/>
        <end position="92"/>
    </location>
</feature>
<dbReference type="GO" id="GO:0005634">
    <property type="term" value="C:nucleus"/>
    <property type="evidence" value="ECO:0007669"/>
    <property type="project" value="UniProtKB-SubCell"/>
</dbReference>
<keyword evidence="16" id="KW-0175">Coiled coil</keyword>
<evidence type="ECO:0000256" key="19">
    <source>
        <dbReference type="ARBA" id="ARBA00023242"/>
    </source>
</evidence>
<reference evidence="33 34" key="1">
    <citation type="submission" date="2016-07" db="EMBL/GenBank/DDBJ databases">
        <title>Disparate Historic Effective Population Sizes Predicted by Modern Levels of Genome Diversity for the Scaled Quail (Callipepla squamata) and the Northern Bobwhite (Colinus virginianus): Inferences from First and Second Generation Draft Genome Assemblies for Sympatric New World Quail.</title>
        <authorList>
            <person name="Oldeschulte D.L."/>
            <person name="Halley Y.A."/>
            <person name="Bhattarai E.K."/>
            <person name="Brashear W.A."/>
            <person name="Hill J."/>
            <person name="Metz R.P."/>
            <person name="Johnson C.D."/>
            <person name="Rollins D."/>
            <person name="Peterson M.J."/>
            <person name="Bickhart D.M."/>
            <person name="Decker J.E."/>
            <person name="Seabury C.M."/>
        </authorList>
    </citation>
    <scope>NUCLEOTIDE SEQUENCE [LARGE SCALE GENOMIC DNA]</scope>
    <source>
        <strain evidence="33 34">Texas</strain>
        <tissue evidence="33">Leg muscle</tissue>
    </source>
</reference>
<dbReference type="GO" id="GO:0016567">
    <property type="term" value="P:protein ubiquitination"/>
    <property type="evidence" value="ECO:0007669"/>
    <property type="project" value="UniProtKB-UniPathway"/>
</dbReference>
<dbReference type="FunFam" id="2.130.10.30:FF:000003">
    <property type="entry name" value="E3 ubiquitin-protein ligase HERC2 isoform X1"/>
    <property type="match status" value="1"/>
</dbReference>
<dbReference type="InterPro" id="IPR000408">
    <property type="entry name" value="Reg_chr_condens"/>
</dbReference>
<evidence type="ECO:0000256" key="14">
    <source>
        <dbReference type="ARBA" id="ARBA00022833"/>
    </source>
</evidence>
<keyword evidence="10" id="KW-0677">Repeat</keyword>